<proteinExistence type="predicted"/>
<evidence type="ECO:0000313" key="2">
    <source>
        <dbReference type="Proteomes" id="UP000805614"/>
    </source>
</evidence>
<comment type="caution">
    <text evidence="1">The sequence shown here is derived from an EMBL/GenBank/DDBJ whole genome shotgun (WGS) entry which is preliminary data.</text>
</comment>
<dbReference type="EMBL" id="JABVEC010000006">
    <property type="protein sequence ID" value="MBC6465974.1"/>
    <property type="molecule type" value="Genomic_DNA"/>
</dbReference>
<accession>A0ABR7LN04</accession>
<reference evidence="1 2" key="1">
    <citation type="submission" date="2020-06" db="EMBL/GenBank/DDBJ databases">
        <title>Actinomadura xiongansis sp. nov., isolated from soil of Baiyangdian.</title>
        <authorList>
            <person name="Zhang X."/>
        </authorList>
    </citation>
    <scope>NUCLEOTIDE SEQUENCE [LARGE SCALE GENOMIC DNA]</scope>
    <source>
        <strain evidence="1 2">HBUM206468</strain>
    </source>
</reference>
<keyword evidence="2" id="KW-1185">Reference proteome</keyword>
<protein>
    <submittedName>
        <fullName evidence="1">Uncharacterized protein</fullName>
    </submittedName>
</protein>
<name>A0ABR7LN04_9ACTN</name>
<dbReference type="Proteomes" id="UP000805614">
    <property type="component" value="Unassembled WGS sequence"/>
</dbReference>
<evidence type="ECO:0000313" key="1">
    <source>
        <dbReference type="EMBL" id="MBC6465974.1"/>
    </source>
</evidence>
<organism evidence="1 2">
    <name type="scientific">Actinomadura alba</name>
    <dbReference type="NCBI Taxonomy" id="406431"/>
    <lineage>
        <taxon>Bacteria</taxon>
        <taxon>Bacillati</taxon>
        <taxon>Actinomycetota</taxon>
        <taxon>Actinomycetes</taxon>
        <taxon>Streptosporangiales</taxon>
        <taxon>Thermomonosporaceae</taxon>
        <taxon>Actinomadura</taxon>
    </lineage>
</organism>
<dbReference type="RefSeq" id="WP_187242986.1">
    <property type="nucleotide sequence ID" value="NZ_BAAAOK010000028.1"/>
</dbReference>
<sequence length="45" mass="5094">MSFHIEWERLASQAYDMLDLKAQAAIARVVVHLARQGIPDEADAR</sequence>
<gene>
    <name evidence="1" type="ORF">HKK74_10745</name>
</gene>